<feature type="transmembrane region" description="Helical" evidence="10">
    <location>
        <begin position="272"/>
        <end position="291"/>
    </location>
</feature>
<evidence type="ECO:0000256" key="10">
    <source>
        <dbReference type="SAM" id="Phobius"/>
    </source>
</evidence>
<proteinExistence type="inferred from homology"/>
<comment type="function">
    <text evidence="6">MFS transporter; part of the gene cluster that mediates the biosynthesis of cercosporin, a light-activated, non-host-selective toxin. The perylenequinone chromophore of cercosporin absorbs light energy to attain an electronically-activated triplet state and produces active oxygen species such as the hydroxyl radical, superoxide, hydrogen peroxide or singlet oxygen upon reaction with oxygen molecules. These reactive oxygen species cause damage to various cellular components including lipids, proteins and nucleic acids. Responsible for secretion and accumulation of cercosporin, but does not play any roles in self-protection against the toxicity of cercosporin.</text>
</comment>
<evidence type="ECO:0000313" key="12">
    <source>
        <dbReference type="Proteomes" id="UP001303373"/>
    </source>
</evidence>
<dbReference type="InterPro" id="IPR011701">
    <property type="entry name" value="MFS"/>
</dbReference>
<feature type="transmembrane region" description="Helical" evidence="10">
    <location>
        <begin position="311"/>
        <end position="330"/>
    </location>
</feature>
<gene>
    <name evidence="11" type="ORF">R9X50_00790000</name>
</gene>
<feature type="transmembrane region" description="Helical" evidence="10">
    <location>
        <begin position="163"/>
        <end position="186"/>
    </location>
</feature>
<organism evidence="11 12">
    <name type="scientific">Acrodontium crateriforme</name>
    <dbReference type="NCBI Taxonomy" id="150365"/>
    <lineage>
        <taxon>Eukaryota</taxon>
        <taxon>Fungi</taxon>
        <taxon>Dikarya</taxon>
        <taxon>Ascomycota</taxon>
        <taxon>Pezizomycotina</taxon>
        <taxon>Dothideomycetes</taxon>
        <taxon>Dothideomycetidae</taxon>
        <taxon>Mycosphaerellales</taxon>
        <taxon>Teratosphaeriaceae</taxon>
        <taxon>Acrodontium</taxon>
    </lineage>
</organism>
<comment type="subcellular location">
    <subcellularLocation>
        <location evidence="1">Membrane</location>
        <topology evidence="1">Multi-pass membrane protein</topology>
    </subcellularLocation>
</comment>
<keyword evidence="4 10" id="KW-0472">Membrane</keyword>
<evidence type="ECO:0000256" key="9">
    <source>
        <dbReference type="SAM" id="MobiDB-lite"/>
    </source>
</evidence>
<dbReference type="CDD" id="cd17323">
    <property type="entry name" value="MFS_Tpo1_MDR_like"/>
    <property type="match status" value="1"/>
</dbReference>
<dbReference type="InterPro" id="IPR036259">
    <property type="entry name" value="MFS_trans_sf"/>
</dbReference>
<feature type="transmembrane region" description="Helical" evidence="10">
    <location>
        <begin position="443"/>
        <end position="465"/>
    </location>
</feature>
<feature type="transmembrane region" description="Helical" evidence="10">
    <location>
        <begin position="135"/>
        <end position="156"/>
    </location>
</feature>
<evidence type="ECO:0000256" key="4">
    <source>
        <dbReference type="ARBA" id="ARBA00023136"/>
    </source>
</evidence>
<reference evidence="11 12" key="1">
    <citation type="submission" date="2023-11" db="EMBL/GenBank/DDBJ databases">
        <title>An acidophilic fungus is an integral part of prey digestion in a carnivorous sundew plant.</title>
        <authorList>
            <person name="Tsai I.J."/>
        </authorList>
    </citation>
    <scope>NUCLEOTIDE SEQUENCE [LARGE SCALE GENOMIC DNA]</scope>
    <source>
        <strain evidence="11">169a</strain>
    </source>
</reference>
<name>A0AAQ3MC47_9PEZI</name>
<evidence type="ECO:0000256" key="3">
    <source>
        <dbReference type="ARBA" id="ARBA00022989"/>
    </source>
</evidence>
<evidence type="ECO:0000313" key="11">
    <source>
        <dbReference type="EMBL" id="WPH05002.1"/>
    </source>
</evidence>
<dbReference type="GO" id="GO:0005886">
    <property type="term" value="C:plasma membrane"/>
    <property type="evidence" value="ECO:0007669"/>
    <property type="project" value="TreeGrafter"/>
</dbReference>
<evidence type="ECO:0000256" key="8">
    <source>
        <dbReference type="ARBA" id="ARBA00077167"/>
    </source>
</evidence>
<dbReference type="FunFam" id="1.20.1250.20:FF:000011">
    <property type="entry name" value="MFS multidrug transporter, putative"/>
    <property type="match status" value="1"/>
</dbReference>
<accession>A0AAQ3MC47</accession>
<dbReference type="EMBL" id="CP138593">
    <property type="protein sequence ID" value="WPH05002.1"/>
    <property type="molecule type" value="Genomic_DNA"/>
</dbReference>
<keyword evidence="3 10" id="KW-1133">Transmembrane helix</keyword>
<feature type="transmembrane region" description="Helical" evidence="10">
    <location>
        <begin position="107"/>
        <end position="129"/>
    </location>
</feature>
<dbReference type="PANTHER" id="PTHR23502">
    <property type="entry name" value="MAJOR FACILITATOR SUPERFAMILY"/>
    <property type="match status" value="1"/>
</dbReference>
<evidence type="ECO:0000256" key="7">
    <source>
        <dbReference type="ARBA" id="ARBA00069139"/>
    </source>
</evidence>
<feature type="transmembrane region" description="Helical" evidence="10">
    <location>
        <begin position="414"/>
        <end position="437"/>
    </location>
</feature>
<protein>
    <recommendedName>
        <fullName evidence="7">Cercosporin MFS transporter CTB4</fullName>
    </recommendedName>
    <alternativeName>
        <fullName evidence="8">Cercosporin toxin biosynthesis cluster protein 4</fullName>
    </alternativeName>
</protein>
<feature type="transmembrane region" description="Helical" evidence="10">
    <location>
        <begin position="38"/>
        <end position="55"/>
    </location>
</feature>
<evidence type="ECO:0000256" key="5">
    <source>
        <dbReference type="ARBA" id="ARBA00038347"/>
    </source>
</evidence>
<dbReference type="PANTHER" id="PTHR23502:SF47">
    <property type="entry name" value="MAJOR FACILITATOR SUPERFAMILY (MFS) PROFILE DOMAIN-CONTAINING PROTEIN-RELATED"/>
    <property type="match status" value="1"/>
</dbReference>
<dbReference type="AlphaFoldDB" id="A0AAQ3MC47"/>
<feature type="region of interest" description="Disordered" evidence="9">
    <location>
        <begin position="486"/>
        <end position="595"/>
    </location>
</feature>
<evidence type="ECO:0000256" key="1">
    <source>
        <dbReference type="ARBA" id="ARBA00004141"/>
    </source>
</evidence>
<feature type="transmembrane region" description="Helical" evidence="10">
    <location>
        <begin position="381"/>
        <end position="402"/>
    </location>
</feature>
<dbReference type="Pfam" id="PF07690">
    <property type="entry name" value="MFS_1"/>
    <property type="match status" value="1"/>
</dbReference>
<sequence length="627" mass="68797">MNKGASTSLAAEYDLNIVTWDGPNDLDNPVNWSRSRKWASTLALGFTTFCVTFASSVFSSGTEAAAKEFGVSTEIMIFATALFVLGFACGPIVWGPLSELYGRKLPLFTGLACFAVFQIPCAMAPNLGTLLLCRFIGGFFGCAPLSIVGGALADFWIPVDRGIAVSIFSGATFLGPTMGPLVGGYLTQTPGLGWRWTAWVTLFATMFFGSISWFVYPESFSPVLLQRRARRRRHKTKNWAIHAPADEVEINGRALLAKYLSKPFLMLIYEPILLLMTIYISFIYGILYLFFETYPLTFHAQRSWSLGKTGLPFIAVMVGVIAGGVVNFIFVKTRYVRILKLKGRVPPEERLVPMMVGAVALPAGLFIYAWTSDMKSSWPQIVAGAPCGMGIVLIFLQGLNYIIDCYMMYSNSAIAANTFVRSCFGAAFPLFAIHLYRDLGVKWATSLLGFIALGLMPVPVLFFTFGERIRKMSRFTPKLCPGMMGLPGGAQPGSTARQAPPDDPGATPTTITSSHAAFREGGAVVEPTPRVQHDCLRQHRPWSSGETRAESPIIRPPPRSSSRESARTRESIRKSLDRKYPPPNFPAPRPPPIYQGFSAACHVAYDRSPTKIRPGTAIEMPPPARRP</sequence>
<keyword evidence="2 10" id="KW-0812">Transmembrane</keyword>
<evidence type="ECO:0000256" key="6">
    <source>
        <dbReference type="ARBA" id="ARBA00053977"/>
    </source>
</evidence>
<feature type="compositionally biased region" description="Pro residues" evidence="9">
    <location>
        <begin position="581"/>
        <end position="593"/>
    </location>
</feature>
<feature type="transmembrane region" description="Helical" evidence="10">
    <location>
        <begin position="351"/>
        <end position="369"/>
    </location>
</feature>
<dbReference type="GO" id="GO:0022857">
    <property type="term" value="F:transmembrane transporter activity"/>
    <property type="evidence" value="ECO:0007669"/>
    <property type="project" value="InterPro"/>
</dbReference>
<keyword evidence="12" id="KW-1185">Reference proteome</keyword>
<dbReference type="SUPFAM" id="SSF103473">
    <property type="entry name" value="MFS general substrate transporter"/>
    <property type="match status" value="1"/>
</dbReference>
<feature type="transmembrane region" description="Helical" evidence="10">
    <location>
        <begin position="198"/>
        <end position="225"/>
    </location>
</feature>
<evidence type="ECO:0000256" key="2">
    <source>
        <dbReference type="ARBA" id="ARBA00022692"/>
    </source>
</evidence>
<dbReference type="Gene3D" id="1.20.1250.20">
    <property type="entry name" value="MFS general substrate transporter like domains"/>
    <property type="match status" value="1"/>
</dbReference>
<feature type="compositionally biased region" description="Basic and acidic residues" evidence="9">
    <location>
        <begin position="561"/>
        <end position="580"/>
    </location>
</feature>
<comment type="similarity">
    <text evidence="5">Belongs to the major facilitator superfamily. CAR1 family.</text>
</comment>
<feature type="transmembrane region" description="Helical" evidence="10">
    <location>
        <begin position="75"/>
        <end position="95"/>
    </location>
</feature>
<dbReference type="Proteomes" id="UP001303373">
    <property type="component" value="Chromosome 14"/>
</dbReference>